<dbReference type="PRINTS" id="PR00463">
    <property type="entry name" value="EP450I"/>
</dbReference>
<keyword evidence="4 12" id="KW-0349">Heme</keyword>
<accession>Q2MJ12</accession>
<dbReference type="PaxDb" id="3880-AES98795"/>
<gene>
    <name evidence="16" type="primary">CYP83G1</name>
    <name evidence="21" type="synonym">11411113</name>
    <name evidence="17" type="ordered locus">MTR_5g072930</name>
    <name evidence="18" type="ordered locus">MTR_5g072980</name>
    <name evidence="19" type="ORF">MtrunA17_Chr5g0431461</name>
    <name evidence="20" type="ORF">MtrunA17_Chr5g0431501</name>
</gene>
<sequence length="506" mass="57750">MNKNMSPLILLPFALLLFFLFKKHKTSKKSTTLPPGPKGLPFIGNLHQLDSSVLGLNFYELSKKYGPIISLKLGSKQTVVVSSAKMAKEVMKTHDIEFCNRPALISHMKISYNGLDQIFAPYREYWRHTKKLSFIHFLSVKRVSMFYSVRKDEVTRMIKKISENASSNKVMNMQDLLTCLTSTLVCKTAFGRRYEGEGIERSMFQGLHKEVQDLLISFFYADYLPFVGGIVDKLTGKTSRLEKTFKVSDELYQSIVDEHLDPERKKLPPHEDDVIDALIELKNDPYCSMDLTAEHIKPLIMNMSFAVTETIAAAVVWAMTALMKNPRAMQKVQEEIRKVCAGKGFIEEEDVEKLPYFKAVIKESMRLYPILPILLPRETMTNCNIAGYDIPDKTLVYVNALAIHRDPEVWKDPEEFYPERFIGSDIDLKGQDFELIPFGSGRRICPGLNMAIATIDLVLSNLLYSFDWEMPEGAKREDIDTHGQAGLIQHKKNPLCLVAKKRIECV</sequence>
<evidence type="ECO:0000313" key="16">
    <source>
        <dbReference type="EMBL" id="ABC59084.1"/>
    </source>
</evidence>
<reference evidence="16" key="2">
    <citation type="journal article" date="2007" name="Planta">
        <title>Genome-wide identification and characterization of putative cytochrome P450 genes in the model legume Medicago truncatula.</title>
        <authorList>
            <person name="Li L."/>
            <person name="Cheng H."/>
            <person name="Gai J."/>
            <person name="Yu D."/>
        </authorList>
    </citation>
    <scope>NUCLEOTIDE SEQUENCE</scope>
</reference>
<comment type="cofactor">
    <cofactor evidence="1 12">
        <name>heme</name>
        <dbReference type="ChEBI" id="CHEBI:30413"/>
    </cofactor>
</comment>
<reference evidence="18 22" key="4">
    <citation type="journal article" date="2014" name="BMC Genomics">
        <title>An improved genome release (version Mt4.0) for the model legume Medicago truncatula.</title>
        <authorList>
            <person name="Tang H."/>
            <person name="Krishnakumar V."/>
            <person name="Bidwell S."/>
            <person name="Rosen B."/>
            <person name="Chan A."/>
            <person name="Zhou S."/>
            <person name="Gentzbittel L."/>
            <person name="Childs K.L."/>
            <person name="Yandell M."/>
            <person name="Gundlach H."/>
            <person name="Mayer K.F."/>
            <person name="Schwartz D.C."/>
            <person name="Town C.D."/>
        </authorList>
    </citation>
    <scope>GENOME REANNOTATION</scope>
    <source>
        <strain evidence="21 22">cv. Jemalong A17</strain>
    </source>
</reference>
<dbReference type="KEGG" id="mtr:11406515"/>
<dbReference type="GO" id="GO:0005506">
    <property type="term" value="F:iron ion binding"/>
    <property type="evidence" value="ECO:0007669"/>
    <property type="project" value="InterPro"/>
</dbReference>
<dbReference type="FunFam" id="1.10.630.10:FF:000011">
    <property type="entry name" value="Cytochrome P450 83B1"/>
    <property type="match status" value="1"/>
</dbReference>
<evidence type="ECO:0000313" key="18">
    <source>
        <dbReference type="EMBL" id="AES98800.2"/>
    </source>
</evidence>
<dbReference type="EnsemblPlants" id="AES98800">
    <property type="protein sequence ID" value="AES98800"/>
    <property type="gene ID" value="MTR_5g072980"/>
</dbReference>
<evidence type="ECO:0000256" key="4">
    <source>
        <dbReference type="ARBA" id="ARBA00022617"/>
    </source>
</evidence>
<dbReference type="EMBL" id="PSQE01000005">
    <property type="protein sequence ID" value="RHN56626.1"/>
    <property type="molecule type" value="Genomic_DNA"/>
</dbReference>
<reference evidence="16" key="1">
    <citation type="submission" date="2005-12" db="EMBL/GenBank/DDBJ databases">
        <authorList>
            <person name="Li L.Y."/>
            <person name="Yu D.Y."/>
        </authorList>
    </citation>
    <scope>NUCLEOTIDE SEQUENCE</scope>
</reference>
<dbReference type="STRING" id="3880.G7KEE9"/>
<dbReference type="ExpressionAtlas" id="G7KEE9">
    <property type="expression patterns" value="differential"/>
</dbReference>
<keyword evidence="8 13" id="KW-0560">Oxidoreductase</keyword>
<evidence type="ECO:0000256" key="10">
    <source>
        <dbReference type="ARBA" id="ARBA00023033"/>
    </source>
</evidence>
<evidence type="ECO:0000256" key="14">
    <source>
        <dbReference type="SAM" id="Phobius"/>
    </source>
</evidence>
<evidence type="ECO:0000313" key="21">
    <source>
        <dbReference type="EnsemblPlants" id="AES98795"/>
    </source>
</evidence>
<evidence type="ECO:0000256" key="2">
    <source>
        <dbReference type="ARBA" id="ARBA00004167"/>
    </source>
</evidence>
<evidence type="ECO:0000256" key="5">
    <source>
        <dbReference type="ARBA" id="ARBA00022692"/>
    </source>
</evidence>
<dbReference type="Gramene" id="rna32058">
    <property type="protein sequence ID" value="RHN56626.1"/>
    <property type="gene ID" value="gene32058"/>
</dbReference>
<proteinExistence type="evidence at transcript level"/>
<evidence type="ECO:0000313" key="17">
    <source>
        <dbReference type="EMBL" id="AES98795.2"/>
    </source>
</evidence>
<dbReference type="Gramene" id="rna32054">
    <property type="protein sequence ID" value="RHN56624.1"/>
    <property type="gene ID" value="gene32054"/>
</dbReference>
<dbReference type="HOGENOM" id="CLU_001570_4_1_1"/>
<name>G7KEE9_MEDTR</name>
<feature type="binding site" description="axial binding residue" evidence="12">
    <location>
        <position position="445"/>
    </location>
    <ligand>
        <name>heme</name>
        <dbReference type="ChEBI" id="CHEBI:30413"/>
    </ligand>
    <ligandPart>
        <name>Fe</name>
        <dbReference type="ChEBI" id="CHEBI:18248"/>
    </ligandPart>
</feature>
<keyword evidence="22" id="KW-1185">Reference proteome</keyword>
<evidence type="ECO:0000256" key="6">
    <source>
        <dbReference type="ARBA" id="ARBA00022723"/>
    </source>
</evidence>
<dbReference type="eggNOG" id="KOG0156">
    <property type="taxonomic scope" value="Eukaryota"/>
</dbReference>
<evidence type="ECO:0000256" key="13">
    <source>
        <dbReference type="RuleBase" id="RU000461"/>
    </source>
</evidence>
<evidence type="ECO:0000256" key="12">
    <source>
        <dbReference type="PIRSR" id="PIRSR602401-1"/>
    </source>
</evidence>
<accession>A0A0C3XP63</accession>
<dbReference type="Proteomes" id="UP000002051">
    <property type="component" value="Chromosome 5"/>
</dbReference>
<dbReference type="InterPro" id="IPR002401">
    <property type="entry name" value="Cyt_P450_E_grp-I"/>
</dbReference>
<dbReference type="GO" id="GO:0016020">
    <property type="term" value="C:membrane"/>
    <property type="evidence" value="ECO:0007669"/>
    <property type="project" value="UniProtKB-SubCell"/>
</dbReference>
<protein>
    <submittedName>
        <fullName evidence="18">Cytochrome P450 family 71 protein</fullName>
    </submittedName>
    <submittedName>
        <fullName evidence="16">Cytochrome P450 monooxygenase CYP83G1</fullName>
    </submittedName>
    <submittedName>
        <fullName evidence="19">Putative cytochrome P450</fullName>
    </submittedName>
</protein>
<dbReference type="GO" id="GO:0016705">
    <property type="term" value="F:oxidoreductase activity, acting on paired donors, with incorporation or reduction of molecular oxygen"/>
    <property type="evidence" value="ECO:0007669"/>
    <property type="project" value="InterPro"/>
</dbReference>
<evidence type="ECO:0000256" key="3">
    <source>
        <dbReference type="ARBA" id="ARBA00010617"/>
    </source>
</evidence>
<dbReference type="EMBL" id="DQ335789">
    <property type="protein sequence ID" value="ABC59084.1"/>
    <property type="molecule type" value="mRNA"/>
</dbReference>
<evidence type="ECO:0000313" key="19">
    <source>
        <dbReference type="EMBL" id="RHN56624.1"/>
    </source>
</evidence>
<dbReference type="CDD" id="cd11072">
    <property type="entry name" value="CYP71-like"/>
    <property type="match status" value="1"/>
</dbReference>
<dbReference type="PANTHER" id="PTHR47955">
    <property type="entry name" value="CYTOCHROME P450 FAMILY 71 PROTEIN"/>
    <property type="match status" value="1"/>
</dbReference>
<reference evidence="18 22" key="3">
    <citation type="journal article" date="2011" name="Nature">
        <title>The Medicago genome provides insight into the evolution of rhizobial symbioses.</title>
        <authorList>
            <person name="Young N.D."/>
            <person name="Debelle F."/>
            <person name="Oldroyd G.E."/>
            <person name="Geurts R."/>
            <person name="Cannon S.B."/>
            <person name="Udvardi M.K."/>
            <person name="Benedito V.A."/>
            <person name="Mayer K.F."/>
            <person name="Gouzy J."/>
            <person name="Schoof H."/>
            <person name="Van de Peer Y."/>
            <person name="Proost S."/>
            <person name="Cook D.R."/>
            <person name="Meyers B.C."/>
            <person name="Spannagl M."/>
            <person name="Cheung F."/>
            <person name="De Mita S."/>
            <person name="Krishnakumar V."/>
            <person name="Gundlach H."/>
            <person name="Zhou S."/>
            <person name="Mudge J."/>
            <person name="Bharti A.K."/>
            <person name="Murray J.D."/>
            <person name="Naoumkina M.A."/>
            <person name="Rosen B."/>
            <person name="Silverstein K.A."/>
            <person name="Tang H."/>
            <person name="Rombauts S."/>
            <person name="Zhao P.X."/>
            <person name="Zhou P."/>
            <person name="Barbe V."/>
            <person name="Bardou P."/>
            <person name="Bechner M."/>
            <person name="Bellec A."/>
            <person name="Berger A."/>
            <person name="Berges H."/>
            <person name="Bidwell S."/>
            <person name="Bisseling T."/>
            <person name="Choisne N."/>
            <person name="Couloux A."/>
            <person name="Denny R."/>
            <person name="Deshpande S."/>
            <person name="Dai X."/>
            <person name="Doyle J.J."/>
            <person name="Dudez A.M."/>
            <person name="Farmer A.D."/>
            <person name="Fouteau S."/>
            <person name="Franken C."/>
            <person name="Gibelin C."/>
            <person name="Gish J."/>
            <person name="Goldstein S."/>
            <person name="Gonzalez A.J."/>
            <person name="Green P.J."/>
            <person name="Hallab A."/>
            <person name="Hartog M."/>
            <person name="Hua A."/>
            <person name="Humphray S.J."/>
            <person name="Jeong D.H."/>
            <person name="Jing Y."/>
            <person name="Jocker A."/>
            <person name="Kenton S.M."/>
            <person name="Kim D.J."/>
            <person name="Klee K."/>
            <person name="Lai H."/>
            <person name="Lang C."/>
            <person name="Lin S."/>
            <person name="Macmil S.L."/>
            <person name="Magdelenat G."/>
            <person name="Matthews L."/>
            <person name="McCorrison J."/>
            <person name="Monaghan E.L."/>
            <person name="Mun J.H."/>
            <person name="Najar F.Z."/>
            <person name="Nicholson C."/>
            <person name="Noirot C."/>
            <person name="O'Bleness M."/>
            <person name="Paule C.R."/>
            <person name="Poulain J."/>
            <person name="Prion F."/>
            <person name="Qin B."/>
            <person name="Qu C."/>
            <person name="Retzel E.F."/>
            <person name="Riddle C."/>
            <person name="Sallet E."/>
            <person name="Samain S."/>
            <person name="Samson N."/>
            <person name="Sanders I."/>
            <person name="Saurat O."/>
            <person name="Scarpelli C."/>
            <person name="Schiex T."/>
            <person name="Segurens B."/>
            <person name="Severin A.J."/>
            <person name="Sherrier D.J."/>
            <person name="Shi R."/>
            <person name="Sims S."/>
            <person name="Singer S.R."/>
            <person name="Sinharoy S."/>
            <person name="Sterck L."/>
            <person name="Viollet A."/>
            <person name="Wang B.B."/>
            <person name="Wang K."/>
            <person name="Wang M."/>
            <person name="Wang X."/>
            <person name="Warfsmann J."/>
            <person name="Weissenbach J."/>
            <person name="White D.D."/>
            <person name="White J.D."/>
            <person name="Wiley G.B."/>
            <person name="Wincker P."/>
            <person name="Xing Y."/>
            <person name="Yang L."/>
            <person name="Yao Z."/>
            <person name="Ying F."/>
            <person name="Zhai J."/>
            <person name="Zhou L."/>
            <person name="Zuber A."/>
            <person name="Denarie J."/>
            <person name="Dixon R.A."/>
            <person name="May G.D."/>
            <person name="Schwartz D.C."/>
            <person name="Rogers J."/>
            <person name="Quetier F."/>
            <person name="Town C.D."/>
            <person name="Roe B.A."/>
        </authorList>
    </citation>
    <scope>NUCLEOTIDE SEQUENCE [LARGE SCALE GENOMIC DNA]</scope>
    <source>
        <strain evidence="18">A17</strain>
        <strain evidence="21 22">cv. Jemalong A17</strain>
    </source>
</reference>
<evidence type="ECO:0000256" key="15">
    <source>
        <dbReference type="SAM" id="SignalP"/>
    </source>
</evidence>
<keyword evidence="5 14" id="KW-0812">Transmembrane</keyword>
<reference evidence="21" key="5">
    <citation type="submission" date="2015-04" db="UniProtKB">
        <authorList>
            <consortium name="EnsemblPlants"/>
        </authorList>
    </citation>
    <scope>IDENTIFICATION</scope>
    <source>
        <strain evidence="21">cv. Jemalong A17</strain>
    </source>
</reference>
<keyword evidence="9 12" id="KW-0408">Iron</keyword>
<dbReference type="PANTHER" id="PTHR47955:SF22">
    <property type="entry name" value="CYTOCHROME P450 83B1-LIKE"/>
    <property type="match status" value="1"/>
</dbReference>
<dbReference type="GO" id="GO:0004497">
    <property type="term" value="F:monooxygenase activity"/>
    <property type="evidence" value="ECO:0007669"/>
    <property type="project" value="UniProtKB-KW"/>
</dbReference>
<dbReference type="PROSITE" id="PS00086">
    <property type="entry name" value="CYTOCHROME_P450"/>
    <property type="match status" value="1"/>
</dbReference>
<dbReference type="KEGG" id="mtr:11411113"/>
<reference evidence="19" key="6">
    <citation type="journal article" date="2018" name="Nat. Plants">
        <title>Whole-genome landscape of Medicago truncatula symbiotic genes.</title>
        <authorList>
            <person name="Pecrix Y."/>
            <person name="Gamas P."/>
            <person name="Carrere S."/>
        </authorList>
    </citation>
    <scope>NUCLEOTIDE SEQUENCE</scope>
    <source>
        <tissue evidence="19">Leaves</tissue>
    </source>
</reference>
<dbReference type="EMBL" id="CM001221">
    <property type="protein sequence ID" value="AES98795.2"/>
    <property type="molecule type" value="Genomic_DNA"/>
</dbReference>
<keyword evidence="11 14" id="KW-0472">Membrane</keyword>
<dbReference type="SUPFAM" id="SSF48264">
    <property type="entry name" value="Cytochrome P450"/>
    <property type="match status" value="1"/>
</dbReference>
<comment type="similarity">
    <text evidence="3 13">Belongs to the cytochrome P450 family.</text>
</comment>
<keyword evidence="6 12" id="KW-0479">Metal-binding</keyword>
<dbReference type="EnsemblPlants" id="AES98795">
    <property type="protein sequence ID" value="AES98795"/>
    <property type="gene ID" value="MTR_5g072930"/>
</dbReference>
<evidence type="ECO:0000256" key="1">
    <source>
        <dbReference type="ARBA" id="ARBA00001971"/>
    </source>
</evidence>
<feature type="transmembrane region" description="Helical" evidence="14">
    <location>
        <begin position="299"/>
        <end position="322"/>
    </location>
</feature>
<dbReference type="InterPro" id="IPR001128">
    <property type="entry name" value="Cyt_P450"/>
</dbReference>
<feature type="signal peptide" evidence="15">
    <location>
        <begin position="1"/>
        <end position="28"/>
    </location>
</feature>
<evidence type="ECO:0000313" key="20">
    <source>
        <dbReference type="EMBL" id="RHN56626.1"/>
    </source>
</evidence>
<dbReference type="GeneID" id="11406515"/>
<dbReference type="EMBL" id="CM001221">
    <property type="protein sequence ID" value="AES98800.2"/>
    <property type="molecule type" value="Genomic_DNA"/>
</dbReference>
<organism evidence="18 22">
    <name type="scientific">Medicago truncatula</name>
    <name type="common">Barrel medic</name>
    <name type="synonym">Medicago tribuloides</name>
    <dbReference type="NCBI Taxonomy" id="3880"/>
    <lineage>
        <taxon>Eukaryota</taxon>
        <taxon>Viridiplantae</taxon>
        <taxon>Streptophyta</taxon>
        <taxon>Embryophyta</taxon>
        <taxon>Tracheophyta</taxon>
        <taxon>Spermatophyta</taxon>
        <taxon>Magnoliopsida</taxon>
        <taxon>eudicotyledons</taxon>
        <taxon>Gunneridae</taxon>
        <taxon>Pentapetalae</taxon>
        <taxon>rosids</taxon>
        <taxon>fabids</taxon>
        <taxon>Fabales</taxon>
        <taxon>Fabaceae</taxon>
        <taxon>Papilionoideae</taxon>
        <taxon>50 kb inversion clade</taxon>
        <taxon>NPAAA clade</taxon>
        <taxon>Hologalegina</taxon>
        <taxon>IRL clade</taxon>
        <taxon>Trifolieae</taxon>
        <taxon>Medicago</taxon>
    </lineage>
</organism>
<dbReference type="AlphaFoldDB" id="G7KEE9"/>
<dbReference type="Proteomes" id="UP000265566">
    <property type="component" value="Chromosome 5"/>
</dbReference>
<dbReference type="PRINTS" id="PR00385">
    <property type="entry name" value="P450"/>
</dbReference>
<dbReference type="Gene3D" id="1.10.630.10">
    <property type="entry name" value="Cytochrome P450"/>
    <property type="match status" value="1"/>
</dbReference>
<dbReference type="GO" id="GO:0016491">
    <property type="term" value="F:oxidoreductase activity"/>
    <property type="evidence" value="ECO:0000318"/>
    <property type="project" value="GO_Central"/>
</dbReference>
<feature type="chain" id="PRO_5014573545" evidence="15">
    <location>
        <begin position="29"/>
        <end position="506"/>
    </location>
</feature>
<evidence type="ECO:0000256" key="7">
    <source>
        <dbReference type="ARBA" id="ARBA00022989"/>
    </source>
</evidence>
<dbReference type="OrthoDB" id="2789670at2759"/>
<dbReference type="GO" id="GO:0020037">
    <property type="term" value="F:heme binding"/>
    <property type="evidence" value="ECO:0007669"/>
    <property type="project" value="InterPro"/>
</dbReference>
<evidence type="ECO:0000256" key="9">
    <source>
        <dbReference type="ARBA" id="ARBA00023004"/>
    </source>
</evidence>
<evidence type="ECO:0000256" key="8">
    <source>
        <dbReference type="ARBA" id="ARBA00023002"/>
    </source>
</evidence>
<comment type="subcellular location">
    <subcellularLocation>
        <location evidence="2">Membrane</location>
        <topology evidence="2">Single-pass membrane protein</topology>
    </subcellularLocation>
</comment>
<accession>G7KEE9</accession>
<dbReference type="InterPro" id="IPR036396">
    <property type="entry name" value="Cyt_P450_sf"/>
</dbReference>
<evidence type="ECO:0000256" key="11">
    <source>
        <dbReference type="ARBA" id="ARBA00023136"/>
    </source>
</evidence>
<dbReference type="InterPro" id="IPR017972">
    <property type="entry name" value="Cyt_P450_CS"/>
</dbReference>
<keyword evidence="15" id="KW-0732">Signal</keyword>
<evidence type="ECO:0000313" key="22">
    <source>
        <dbReference type="Proteomes" id="UP000002051"/>
    </source>
</evidence>
<keyword evidence="10 13" id="KW-0503">Monooxygenase</keyword>
<keyword evidence="7 14" id="KW-1133">Transmembrane helix</keyword>
<dbReference type="EMBL" id="PSQE01000005">
    <property type="protein sequence ID" value="RHN56624.1"/>
    <property type="molecule type" value="Genomic_DNA"/>
</dbReference>
<dbReference type="Pfam" id="PF00067">
    <property type="entry name" value="p450"/>
    <property type="match status" value="1"/>
</dbReference>